<feature type="signal peptide" evidence="2">
    <location>
        <begin position="1"/>
        <end position="22"/>
    </location>
</feature>
<feature type="chain" id="PRO_5044311584" evidence="2">
    <location>
        <begin position="23"/>
        <end position="890"/>
    </location>
</feature>
<feature type="region of interest" description="Disordered" evidence="1">
    <location>
        <begin position="537"/>
        <end position="586"/>
    </location>
</feature>
<protein>
    <submittedName>
        <fullName evidence="4">Glucosaminidase domain-containing protein</fullName>
    </submittedName>
</protein>
<reference evidence="4 5" key="1">
    <citation type="submission" date="2022-03" db="EMBL/GenBank/DDBJ databases">
        <title>Novel taxa within the pig intestine.</title>
        <authorList>
            <person name="Wylensek D."/>
            <person name="Bishof K."/>
            <person name="Afrizal A."/>
            <person name="Clavel T."/>
        </authorList>
    </citation>
    <scope>NUCLEOTIDE SEQUENCE [LARGE SCALE GENOMIC DNA]</scope>
    <source>
        <strain evidence="4 5">CLA-KB-P133</strain>
    </source>
</reference>
<evidence type="ECO:0000256" key="2">
    <source>
        <dbReference type="SAM" id="SignalP"/>
    </source>
</evidence>
<dbReference type="Proteomes" id="UP001286174">
    <property type="component" value="Unassembled WGS sequence"/>
</dbReference>
<evidence type="ECO:0000259" key="3">
    <source>
        <dbReference type="SMART" id="SM00047"/>
    </source>
</evidence>
<dbReference type="InterPro" id="IPR002901">
    <property type="entry name" value="MGlyc_endo_b_GlcNAc-like_dom"/>
</dbReference>
<dbReference type="AlphaFoldDB" id="A0AB35U3X5"/>
<dbReference type="SMART" id="SM00047">
    <property type="entry name" value="LYZ2"/>
    <property type="match status" value="1"/>
</dbReference>
<keyword evidence="2" id="KW-0732">Signal</keyword>
<evidence type="ECO:0000313" key="5">
    <source>
        <dbReference type="Proteomes" id="UP001286174"/>
    </source>
</evidence>
<gene>
    <name evidence="4" type="ORF">MOZ60_08965</name>
</gene>
<feature type="compositionally biased region" description="Polar residues" evidence="1">
    <location>
        <begin position="537"/>
        <end position="546"/>
    </location>
</feature>
<feature type="compositionally biased region" description="Low complexity" evidence="1">
    <location>
        <begin position="557"/>
        <end position="579"/>
    </location>
</feature>
<comment type="caution">
    <text evidence="4">The sequence shown here is derived from an EMBL/GenBank/DDBJ whole genome shotgun (WGS) entry which is preliminary data.</text>
</comment>
<evidence type="ECO:0000313" key="4">
    <source>
        <dbReference type="EMBL" id="MDX8420223.1"/>
    </source>
</evidence>
<sequence length="890" mass="98503">MKIIRQFILVLALAGSTLPLGSKVFIKANADNSNDYSIHQGCVFDVDVVNDNGGFDHKGCYSDFNSAKNAMNSLGQDAVIRNSASKSPTKIIAMMSGMVITNPYRDNGRELSYYYMNQDFSGSSTYSRQYAQAQYHDTAWYDTSNGGGAVSMTMNGFDGYVKMAECDLVPIKYYTKHLAIQLGGNNPEDPVYTLYPEMDHYTVSTGSYGNKEMSFYSYWGWSNSAARSAQTYAYPDRTGVVLPAADWMSEGTTYYSANGYDFYTDQAMTLYAGTYYNYYQFLPLRTKSNLTADDLQNFLNQSGYAGNSVMSGNAQAFIDAQNNYGVNALIVYAMALHESGYGTSNLARTRANLFGWNAVDSDPNQAASYSGIYTAVATQMGKNLNGYLDVDDGRHFGMAVGNKGNGFNVCYASDQFWGINIASLAYQIDRASGFKDLNKITLGVVNSDSSVYFTKNAYDDTKWYDIKNAGGTYGGYFPKAYLVPVLGEANNYYETQTSDHLTNGRLTRASSSNMQTYDFNNNVAYIRKDWLQLLSNGSPASNGNVNPTPAPTPTPSTEPTAEPTTEPTAEPTTEPTTSPDDGLKDKANASYKLYRGVTNTSFNEDTNVVTIDGIGYFSGAVARTGDVKDEIYLVNIETGEKTVISAESTEDSDMKSFFAGYQATGFKAQIDLDDINPGNYYLELHVVNGSHDESAKLYFQEFFDSYQTKGDDGYTTTFYASQVNFYRLEISKEIQKVDTSNLKKSSNITPLFGMGSVSLKDGHLNIKDGFAVLRNASMTADDNVSYKMYLEDEDGKVTSYPVTAKKSTIDFSKVLKSNYTQNYASFDADLDLSSLEKGTYRIYLSVSTNDYNDTFEIFYSGDDKYSETSYGRTYTLQSTNVRARYILTIE</sequence>
<dbReference type="Gene3D" id="1.10.530.10">
    <property type="match status" value="1"/>
</dbReference>
<feature type="domain" description="Mannosyl-glycoprotein endo-beta-N-acetylglucosamidase-like" evidence="3">
    <location>
        <begin position="301"/>
        <end position="435"/>
    </location>
</feature>
<name>A0AB35U3X5_9FIRM</name>
<dbReference type="Pfam" id="PF01832">
    <property type="entry name" value="Glucosaminidase"/>
    <property type="match status" value="1"/>
</dbReference>
<dbReference type="EMBL" id="JALBUR010000026">
    <property type="protein sequence ID" value="MDX8420223.1"/>
    <property type="molecule type" value="Genomic_DNA"/>
</dbReference>
<dbReference type="RefSeq" id="WP_370596425.1">
    <property type="nucleotide sequence ID" value="NZ_JALBUR010000026.1"/>
</dbReference>
<proteinExistence type="predicted"/>
<evidence type="ECO:0000256" key="1">
    <source>
        <dbReference type="SAM" id="MobiDB-lite"/>
    </source>
</evidence>
<keyword evidence="5" id="KW-1185">Reference proteome</keyword>
<accession>A0AB35U3X5</accession>
<organism evidence="4 5">
    <name type="scientific">Grylomicrobium aquisgranensis</name>
    <dbReference type="NCBI Taxonomy" id="2926318"/>
    <lineage>
        <taxon>Bacteria</taxon>
        <taxon>Bacillati</taxon>
        <taxon>Bacillota</taxon>
        <taxon>Erysipelotrichia</taxon>
        <taxon>Erysipelotrichales</taxon>
        <taxon>Erysipelotrichaceae</taxon>
        <taxon>Grylomicrobium</taxon>
    </lineage>
</organism>
<dbReference type="GO" id="GO:0004040">
    <property type="term" value="F:amidase activity"/>
    <property type="evidence" value="ECO:0007669"/>
    <property type="project" value="InterPro"/>
</dbReference>